<dbReference type="EMBL" id="WWNE01000007">
    <property type="protein sequence ID" value="NBG66283.1"/>
    <property type="molecule type" value="Genomic_DNA"/>
</dbReference>
<feature type="transmembrane region" description="Helical" evidence="6">
    <location>
        <begin position="191"/>
        <end position="216"/>
    </location>
</feature>
<sequence length="218" mass="24288">MIKHILALIQKDFLMEYRQRYALNGILLYVVSTIFVAYLIFNVLEDTKTWNALFWIILLFSATNATSKSFQHESDNRFLYIYTLASPQAIIIAKAIYNMLLIVLVGIVHYTFFSLLIGNPIDGTGLFISGLLLGSMGIATVLTFVAAIASKTNNNTTLMAVLSFPIMLPLLLTVIKVSTLASVGFGFEEGGIYLLVLGLINIVILTLSYILFPYLWRA</sequence>
<evidence type="ECO:0000313" key="8">
    <source>
        <dbReference type="Proteomes" id="UP000470771"/>
    </source>
</evidence>
<evidence type="ECO:0000313" key="7">
    <source>
        <dbReference type="EMBL" id="NBG66283.1"/>
    </source>
</evidence>
<feature type="transmembrane region" description="Helical" evidence="6">
    <location>
        <begin position="52"/>
        <end position="70"/>
    </location>
</feature>
<dbReference type="Proteomes" id="UP000470771">
    <property type="component" value="Unassembled WGS sequence"/>
</dbReference>
<accession>A0A6N9NK34</accession>
<reference evidence="7 8" key="1">
    <citation type="submission" date="2019-12" db="EMBL/GenBank/DDBJ databases">
        <authorList>
            <person name="Zhao J."/>
        </authorList>
    </citation>
    <scope>NUCLEOTIDE SEQUENCE [LARGE SCALE GENOMIC DNA]</scope>
    <source>
        <strain evidence="7 8">S-15</strain>
    </source>
</reference>
<proteinExistence type="inferred from homology"/>
<dbReference type="Pfam" id="PF03379">
    <property type="entry name" value="CcmB"/>
    <property type="match status" value="1"/>
</dbReference>
<protein>
    <submittedName>
        <fullName evidence="7">ABC transporter permease</fullName>
    </submittedName>
</protein>
<dbReference type="AlphaFoldDB" id="A0A6N9NK34"/>
<keyword evidence="3 6" id="KW-0812">Transmembrane</keyword>
<keyword evidence="5 6" id="KW-0472">Membrane</keyword>
<name>A0A6N9NK34_9FLAO</name>
<evidence type="ECO:0000256" key="2">
    <source>
        <dbReference type="ARBA" id="ARBA00010544"/>
    </source>
</evidence>
<keyword evidence="4 6" id="KW-1133">Transmembrane helix</keyword>
<dbReference type="GO" id="GO:0017004">
    <property type="term" value="P:cytochrome complex assembly"/>
    <property type="evidence" value="ECO:0007669"/>
    <property type="project" value="InterPro"/>
</dbReference>
<evidence type="ECO:0000256" key="4">
    <source>
        <dbReference type="ARBA" id="ARBA00022989"/>
    </source>
</evidence>
<comment type="caution">
    <text evidence="7">The sequence shown here is derived from an EMBL/GenBank/DDBJ whole genome shotgun (WGS) entry which is preliminary data.</text>
</comment>
<dbReference type="InterPro" id="IPR003544">
    <property type="entry name" value="Cyt_c_biogenesis_CcmB"/>
</dbReference>
<feature type="transmembrane region" description="Helical" evidence="6">
    <location>
        <begin position="21"/>
        <end position="40"/>
    </location>
</feature>
<dbReference type="GO" id="GO:0015232">
    <property type="term" value="F:heme transmembrane transporter activity"/>
    <property type="evidence" value="ECO:0007669"/>
    <property type="project" value="InterPro"/>
</dbReference>
<evidence type="ECO:0000256" key="3">
    <source>
        <dbReference type="ARBA" id="ARBA00022692"/>
    </source>
</evidence>
<feature type="transmembrane region" description="Helical" evidence="6">
    <location>
        <begin position="161"/>
        <end position="185"/>
    </location>
</feature>
<keyword evidence="8" id="KW-1185">Reference proteome</keyword>
<evidence type="ECO:0000256" key="6">
    <source>
        <dbReference type="SAM" id="Phobius"/>
    </source>
</evidence>
<gene>
    <name evidence="7" type="ORF">GQN54_09155</name>
</gene>
<dbReference type="RefSeq" id="WP_160633240.1">
    <property type="nucleotide sequence ID" value="NZ_WWNE01000007.1"/>
</dbReference>
<dbReference type="GO" id="GO:0016020">
    <property type="term" value="C:membrane"/>
    <property type="evidence" value="ECO:0007669"/>
    <property type="project" value="UniProtKB-SubCell"/>
</dbReference>
<organism evidence="7 8">
    <name type="scientific">Acidiluteibacter ferrifornacis</name>
    <dbReference type="NCBI Taxonomy" id="2692424"/>
    <lineage>
        <taxon>Bacteria</taxon>
        <taxon>Pseudomonadati</taxon>
        <taxon>Bacteroidota</taxon>
        <taxon>Flavobacteriia</taxon>
        <taxon>Flavobacteriales</taxon>
        <taxon>Cryomorphaceae</taxon>
        <taxon>Acidiluteibacter</taxon>
    </lineage>
</organism>
<feature type="transmembrane region" description="Helical" evidence="6">
    <location>
        <begin position="91"/>
        <end position="113"/>
    </location>
</feature>
<evidence type="ECO:0000256" key="1">
    <source>
        <dbReference type="ARBA" id="ARBA00004141"/>
    </source>
</evidence>
<evidence type="ECO:0000256" key="5">
    <source>
        <dbReference type="ARBA" id="ARBA00023136"/>
    </source>
</evidence>
<comment type="similarity">
    <text evidence="2">Belongs to the CcmB/CycW/HelB family.</text>
</comment>
<feature type="transmembrane region" description="Helical" evidence="6">
    <location>
        <begin position="125"/>
        <end position="149"/>
    </location>
</feature>
<comment type="subcellular location">
    <subcellularLocation>
        <location evidence="1">Membrane</location>
        <topology evidence="1">Multi-pass membrane protein</topology>
    </subcellularLocation>
</comment>